<keyword evidence="3" id="KW-1185">Reference proteome</keyword>
<protein>
    <submittedName>
        <fullName evidence="2">YozE family protein</fullName>
    </submittedName>
</protein>
<sequence>MSEAVADCRAAGSVSPDFAEAEGLMEGFTVWLARHVMDQDVVGEVARGAAADPNWPEGPNRLETFTDHLESRGASETELQSLMDAWIRYASH</sequence>
<reference evidence="3" key="1">
    <citation type="journal article" date="2019" name="Int. J. Syst. Evol. Microbiol.">
        <title>The Global Catalogue of Microorganisms (GCM) 10K type strain sequencing project: providing services to taxonomists for standard genome sequencing and annotation.</title>
        <authorList>
            <consortium name="The Broad Institute Genomics Platform"/>
            <consortium name="The Broad Institute Genome Sequencing Center for Infectious Disease"/>
            <person name="Wu L."/>
            <person name="Ma J."/>
        </authorList>
    </citation>
    <scope>NUCLEOTIDE SEQUENCE [LARGE SCALE GENOMIC DNA]</scope>
    <source>
        <strain evidence="3">CGMCC 4.1641</strain>
    </source>
</reference>
<evidence type="ECO:0000313" key="2">
    <source>
        <dbReference type="EMBL" id="MFC5144055.1"/>
    </source>
</evidence>
<dbReference type="InterPro" id="IPR036806">
    <property type="entry name" value="YozE_SAM-like_sf"/>
</dbReference>
<dbReference type="SUPFAM" id="SSF140652">
    <property type="entry name" value="YozE-like"/>
    <property type="match status" value="1"/>
</dbReference>
<accession>A0ABV9ZRS4</accession>
<gene>
    <name evidence="2" type="ORF">ACFPP6_05055</name>
</gene>
<dbReference type="Gene3D" id="1.10.150.260">
    <property type="entry name" value="YozE SAM-like"/>
    <property type="match status" value="1"/>
</dbReference>
<feature type="domain" description="YozE SAM-like" evidence="1">
    <location>
        <begin position="30"/>
        <end position="90"/>
    </location>
</feature>
<dbReference type="EMBL" id="JBHSKJ010000002">
    <property type="protein sequence ID" value="MFC5144055.1"/>
    <property type="molecule type" value="Genomic_DNA"/>
</dbReference>
<dbReference type="InterPro" id="IPR023089">
    <property type="entry name" value="YozE_SAM-like"/>
</dbReference>
<comment type="caution">
    <text evidence="2">The sequence shown here is derived from an EMBL/GenBank/DDBJ whole genome shotgun (WGS) entry which is preliminary data.</text>
</comment>
<dbReference type="Pfam" id="PF06855">
    <property type="entry name" value="YozE_SAM_like"/>
    <property type="match status" value="1"/>
</dbReference>
<evidence type="ECO:0000313" key="3">
    <source>
        <dbReference type="Proteomes" id="UP001596222"/>
    </source>
</evidence>
<evidence type="ECO:0000259" key="1">
    <source>
        <dbReference type="Pfam" id="PF06855"/>
    </source>
</evidence>
<organism evidence="2 3">
    <name type="scientific">Streptomyces aureoversilis</name>
    <dbReference type="NCBI Taxonomy" id="67277"/>
    <lineage>
        <taxon>Bacteria</taxon>
        <taxon>Bacillati</taxon>
        <taxon>Actinomycetota</taxon>
        <taxon>Actinomycetes</taxon>
        <taxon>Kitasatosporales</taxon>
        <taxon>Streptomycetaceae</taxon>
        <taxon>Streptomyces</taxon>
    </lineage>
</organism>
<proteinExistence type="predicted"/>
<name>A0ABV9ZRS4_9ACTN</name>
<dbReference type="RefSeq" id="WP_382037591.1">
    <property type="nucleotide sequence ID" value="NZ_JBHSKJ010000002.1"/>
</dbReference>
<dbReference type="Proteomes" id="UP001596222">
    <property type="component" value="Unassembled WGS sequence"/>
</dbReference>